<dbReference type="AlphaFoldDB" id="A0A382PK45"/>
<accession>A0A382PK45</accession>
<dbReference type="EMBL" id="UINC01107564">
    <property type="protein sequence ID" value="SVC73035.1"/>
    <property type="molecule type" value="Genomic_DNA"/>
</dbReference>
<proteinExistence type="predicted"/>
<name>A0A382PK45_9ZZZZ</name>
<gene>
    <name evidence="1" type="ORF">METZ01_LOCUS325889</name>
</gene>
<sequence>MNRYIYTLFSFLISMLLSSDFKASEIPIQENGRIKPLDTYARNQLLSMYSKRTLKKNALPDEIDKSKMSAVNWLYDISLHPEEADKYKIFNIKNPEIVGSLGLQWDTNHLYNRSEILIGLQHQLEYIKKIQTMISDDLTEFDKQMLHIYSNVIHFQELSYSFTCLLNLIHIHDDSLAKILDVEPGDKVSYYYTMQRANELNPMVELLSNKDVNSWSEVDSALGILLNNLHELNRDNFAQSLRIIPYEDISSDAMWLAPWTVMDGRQLSSNQERILNVFSNYLNARLDGDDVSTNRLLSEYEAALT</sequence>
<reference evidence="1" key="1">
    <citation type="submission" date="2018-05" db="EMBL/GenBank/DDBJ databases">
        <authorList>
            <person name="Lanie J.A."/>
            <person name="Ng W.-L."/>
            <person name="Kazmierczak K.M."/>
            <person name="Andrzejewski T.M."/>
            <person name="Davidsen T.M."/>
            <person name="Wayne K.J."/>
            <person name="Tettelin H."/>
            <person name="Glass J.I."/>
            <person name="Rusch D."/>
            <person name="Podicherti R."/>
            <person name="Tsui H.-C.T."/>
            <person name="Winkler M.E."/>
        </authorList>
    </citation>
    <scope>NUCLEOTIDE SEQUENCE</scope>
</reference>
<protein>
    <submittedName>
        <fullName evidence="1">Uncharacterized protein</fullName>
    </submittedName>
</protein>
<evidence type="ECO:0000313" key="1">
    <source>
        <dbReference type="EMBL" id="SVC73035.1"/>
    </source>
</evidence>
<feature type="non-terminal residue" evidence="1">
    <location>
        <position position="305"/>
    </location>
</feature>
<organism evidence="1">
    <name type="scientific">marine metagenome</name>
    <dbReference type="NCBI Taxonomy" id="408172"/>
    <lineage>
        <taxon>unclassified sequences</taxon>
        <taxon>metagenomes</taxon>
        <taxon>ecological metagenomes</taxon>
    </lineage>
</organism>